<dbReference type="Proteomes" id="UP000003294">
    <property type="component" value="Unassembled WGS sequence"/>
</dbReference>
<name>D0W5F1_NEICI</name>
<dbReference type="STRING" id="546262.NEICINOT_04914"/>
<evidence type="ECO:0000313" key="2">
    <source>
        <dbReference type="Proteomes" id="UP000003294"/>
    </source>
</evidence>
<accession>D0W5F1</accession>
<dbReference type="EMBL" id="ACDY02000014">
    <property type="protein sequence ID" value="EEZ70972.1"/>
    <property type="molecule type" value="Genomic_DNA"/>
</dbReference>
<organism evidence="1 2">
    <name type="scientific">Neisseria cinerea ATCC 14685</name>
    <dbReference type="NCBI Taxonomy" id="546262"/>
    <lineage>
        <taxon>Bacteria</taxon>
        <taxon>Pseudomonadati</taxon>
        <taxon>Pseudomonadota</taxon>
        <taxon>Betaproteobacteria</taxon>
        <taxon>Neisseriales</taxon>
        <taxon>Neisseriaceae</taxon>
        <taxon>Neisseria</taxon>
    </lineage>
</organism>
<gene>
    <name evidence="1" type="ORF">NEICINOT_04914</name>
</gene>
<sequence>MCRLLSIERGRLKIIFQTTFDITGDMRISLGYGPSCVCYRLDYDMVWNHSVTIKTACVRTSHTLHLNLKVCVARSSRVCGVATHAAGMDAGYGLLAVIKFSAAEAVLTDADGNALKQEELFFTVEKD</sequence>
<evidence type="ECO:0000313" key="1">
    <source>
        <dbReference type="EMBL" id="EEZ70972.1"/>
    </source>
</evidence>
<dbReference type="AlphaFoldDB" id="D0W5F1"/>
<reference evidence="1 2" key="1">
    <citation type="submission" date="2009-10" db="EMBL/GenBank/DDBJ databases">
        <authorList>
            <person name="Weinstock G."/>
            <person name="Sodergren E."/>
            <person name="Clifton S."/>
            <person name="Fulton L."/>
            <person name="Fulton B."/>
            <person name="Courtney L."/>
            <person name="Fronick C."/>
            <person name="Harrison M."/>
            <person name="Strong C."/>
            <person name="Farmer C."/>
            <person name="Delahaunty K."/>
            <person name="Markovic C."/>
            <person name="Hall O."/>
            <person name="Minx P."/>
            <person name="Tomlinson C."/>
            <person name="Mitreva M."/>
            <person name="Nelson J."/>
            <person name="Hou S."/>
            <person name="Wollam A."/>
            <person name="Pepin K.H."/>
            <person name="Johnson M."/>
            <person name="Bhonagiri V."/>
            <person name="Nash W.E."/>
            <person name="Warren W."/>
            <person name="Chinwalla A."/>
            <person name="Mardis E.R."/>
            <person name="Wilson R.K."/>
        </authorList>
    </citation>
    <scope>NUCLEOTIDE SEQUENCE [LARGE SCALE GENOMIC DNA]</scope>
    <source>
        <strain evidence="1 2">ATCC 14685</strain>
    </source>
</reference>
<protein>
    <submittedName>
        <fullName evidence="1">Uncharacterized protein</fullName>
    </submittedName>
</protein>
<comment type="caution">
    <text evidence="1">The sequence shown here is derived from an EMBL/GenBank/DDBJ whole genome shotgun (WGS) entry which is preliminary data.</text>
</comment>
<proteinExistence type="predicted"/>